<feature type="transmembrane region" description="Helical" evidence="5">
    <location>
        <begin position="327"/>
        <end position="345"/>
    </location>
</feature>
<dbReference type="CDD" id="cd17365">
    <property type="entry name" value="MFS_PcaK_like"/>
    <property type="match status" value="1"/>
</dbReference>
<dbReference type="GO" id="GO:0046943">
    <property type="term" value="F:carboxylic acid transmembrane transporter activity"/>
    <property type="evidence" value="ECO:0007669"/>
    <property type="project" value="TreeGrafter"/>
</dbReference>
<feature type="transmembrane region" description="Helical" evidence="5">
    <location>
        <begin position="294"/>
        <end position="315"/>
    </location>
</feature>
<dbReference type="Gene3D" id="1.20.1250.20">
    <property type="entry name" value="MFS general substrate transporter like domains"/>
    <property type="match status" value="1"/>
</dbReference>
<dbReference type="Pfam" id="PF07690">
    <property type="entry name" value="MFS_1"/>
    <property type="match status" value="1"/>
</dbReference>
<feature type="transmembrane region" description="Helical" evidence="5">
    <location>
        <begin position="21"/>
        <end position="41"/>
    </location>
</feature>
<feature type="transmembrane region" description="Helical" evidence="5">
    <location>
        <begin position="417"/>
        <end position="437"/>
    </location>
</feature>
<dbReference type="EMBL" id="CP005960">
    <property type="protein sequence ID" value="AHZ68721.1"/>
    <property type="molecule type" value="Genomic_DNA"/>
</dbReference>
<gene>
    <name evidence="7" type="primary">tpaK</name>
    <name evidence="7" type="ORF">OU5_1642</name>
</gene>
<dbReference type="AlphaFoldDB" id="A0A024E7Y9"/>
<protein>
    <submittedName>
        <fullName evidence="7">Aromatic acid transporter</fullName>
    </submittedName>
</protein>
<comment type="subcellular location">
    <subcellularLocation>
        <location evidence="1">Membrane</location>
        <topology evidence="1">Multi-pass membrane protein</topology>
    </subcellularLocation>
</comment>
<dbReference type="InterPro" id="IPR036259">
    <property type="entry name" value="MFS_trans_sf"/>
</dbReference>
<feature type="transmembrane region" description="Helical" evidence="5">
    <location>
        <begin position="92"/>
        <end position="111"/>
    </location>
</feature>
<dbReference type="OrthoDB" id="7066727at2"/>
<keyword evidence="3 5" id="KW-1133">Transmembrane helix</keyword>
<dbReference type="KEGG" id="pman:OU5_1642"/>
<dbReference type="InterPro" id="IPR020846">
    <property type="entry name" value="MFS_dom"/>
</dbReference>
<dbReference type="SUPFAM" id="SSF103473">
    <property type="entry name" value="MFS general substrate transporter"/>
    <property type="match status" value="1"/>
</dbReference>
<feature type="transmembrane region" description="Helical" evidence="5">
    <location>
        <begin position="390"/>
        <end position="411"/>
    </location>
</feature>
<feature type="transmembrane region" description="Helical" evidence="5">
    <location>
        <begin position="61"/>
        <end position="80"/>
    </location>
</feature>
<feature type="domain" description="Major facilitator superfamily (MFS) profile" evidence="6">
    <location>
        <begin position="26"/>
        <end position="441"/>
    </location>
</feature>
<sequence>MLPESKPLQLPQFVDERRVSPFQYGVIILCGLVMFLDGFDTQAISYMAPYIAQEWSLSKQMLGPIFSSSLAGLMVGYLVLTPLSERFGHKKAIIVSTIVFSLCTLASVWATNVTELMVLRFITGIGLGTAAPSAIAMTGEYSPKRLRATFVLAIYCGFSLGFIAAGLAAGWFIPHYGWRSMFWVGALAPLILVPVLFRFLPESMVFMIKNKVPPQQILNVFRKIDASVSQQSKPVFVVEALEQGQHGALASLFTRDRIMGTVLLWLVFAINLGEFYALQSWLPSIMTGLNYPMSTVVMATTLTTVGGIAAAFITGPSMDRLGAYKTVGILYLVGFVFVALTGMAFNSPLWVLLSANFLAGCCISGGQKSLIALAAVFYPAPMRSTGVGWALGIGRIGGIAGPIVVGAALGIGWSPSAVFYGMAIPMLIAGLIVLFLGRRYGNSDKV</sequence>
<dbReference type="Proteomes" id="UP000026913">
    <property type="component" value="Chromosome"/>
</dbReference>
<dbReference type="PROSITE" id="PS50850">
    <property type="entry name" value="MFS"/>
    <property type="match status" value="1"/>
</dbReference>
<evidence type="ECO:0000256" key="3">
    <source>
        <dbReference type="ARBA" id="ARBA00022989"/>
    </source>
</evidence>
<organism evidence="7 8">
    <name type="scientific">Pseudomonas mandelii JR-1</name>
    <dbReference type="NCBI Taxonomy" id="1147786"/>
    <lineage>
        <taxon>Bacteria</taxon>
        <taxon>Pseudomonadati</taxon>
        <taxon>Pseudomonadota</taxon>
        <taxon>Gammaproteobacteria</taxon>
        <taxon>Pseudomonadales</taxon>
        <taxon>Pseudomonadaceae</taxon>
        <taxon>Pseudomonas</taxon>
    </lineage>
</organism>
<name>A0A024E7Y9_9PSED</name>
<accession>A0A024E7Y9</accession>
<proteinExistence type="predicted"/>
<evidence type="ECO:0000256" key="4">
    <source>
        <dbReference type="ARBA" id="ARBA00023136"/>
    </source>
</evidence>
<dbReference type="RefSeq" id="WP_010461552.1">
    <property type="nucleotide sequence ID" value="NZ_CP005960.1"/>
</dbReference>
<keyword evidence="4 5" id="KW-0472">Membrane</keyword>
<evidence type="ECO:0000313" key="8">
    <source>
        <dbReference type="Proteomes" id="UP000026913"/>
    </source>
</evidence>
<feature type="transmembrane region" description="Helical" evidence="5">
    <location>
        <begin position="180"/>
        <end position="200"/>
    </location>
</feature>
<evidence type="ECO:0000256" key="2">
    <source>
        <dbReference type="ARBA" id="ARBA00022692"/>
    </source>
</evidence>
<dbReference type="PANTHER" id="PTHR23508:SF10">
    <property type="entry name" value="CARBOXYLIC ACID TRANSPORTER PROTEIN HOMOLOG"/>
    <property type="match status" value="1"/>
</dbReference>
<feature type="transmembrane region" description="Helical" evidence="5">
    <location>
        <begin position="357"/>
        <end position="378"/>
    </location>
</feature>
<dbReference type="HOGENOM" id="CLU_001265_46_4_6"/>
<dbReference type="InterPro" id="IPR011701">
    <property type="entry name" value="MFS"/>
</dbReference>
<feature type="transmembrane region" description="Helical" evidence="5">
    <location>
        <begin position="262"/>
        <end position="282"/>
    </location>
</feature>
<feature type="transmembrane region" description="Helical" evidence="5">
    <location>
        <begin position="150"/>
        <end position="174"/>
    </location>
</feature>
<dbReference type="PANTHER" id="PTHR23508">
    <property type="entry name" value="CARBOXYLIC ACID TRANSPORTER PROTEIN HOMOLOG"/>
    <property type="match status" value="1"/>
</dbReference>
<evidence type="ECO:0000256" key="5">
    <source>
        <dbReference type="SAM" id="Phobius"/>
    </source>
</evidence>
<evidence type="ECO:0000259" key="6">
    <source>
        <dbReference type="PROSITE" id="PS50850"/>
    </source>
</evidence>
<evidence type="ECO:0000313" key="7">
    <source>
        <dbReference type="EMBL" id="AHZ68721.1"/>
    </source>
</evidence>
<reference evidence="7 8" key="1">
    <citation type="journal article" date="2012" name="J. Bacteriol.">
        <title>Genome sequence of cold-adapted Pseudomonas mandelii strain JR-1.</title>
        <authorList>
            <person name="Jang S.H."/>
            <person name="Kim J."/>
            <person name="Kim J."/>
            <person name="Hong S."/>
            <person name="Lee C."/>
        </authorList>
    </citation>
    <scope>NUCLEOTIDE SEQUENCE [LARGE SCALE GENOMIC DNA]</scope>
    <source>
        <strain evidence="7 8">JR-1</strain>
    </source>
</reference>
<evidence type="ECO:0000256" key="1">
    <source>
        <dbReference type="ARBA" id="ARBA00004141"/>
    </source>
</evidence>
<dbReference type="GO" id="GO:0005886">
    <property type="term" value="C:plasma membrane"/>
    <property type="evidence" value="ECO:0007669"/>
    <property type="project" value="TreeGrafter"/>
</dbReference>
<feature type="transmembrane region" description="Helical" evidence="5">
    <location>
        <begin position="117"/>
        <end position="138"/>
    </location>
</feature>
<keyword evidence="2 5" id="KW-0812">Transmembrane</keyword>